<name>A0A2A4X0H5_UNCAE</name>
<evidence type="ECO:0000313" key="1">
    <source>
        <dbReference type="EMBL" id="PCI76202.1"/>
    </source>
</evidence>
<protein>
    <submittedName>
        <fullName evidence="1">Uncharacterized protein</fullName>
    </submittedName>
</protein>
<proteinExistence type="predicted"/>
<gene>
    <name evidence="1" type="ORF">COB21_04645</name>
</gene>
<reference evidence="2" key="1">
    <citation type="submission" date="2017-08" db="EMBL/GenBank/DDBJ databases">
        <title>A dynamic microbial community with high functional redundancy inhabits the cold, oxic subseafloor aquifer.</title>
        <authorList>
            <person name="Tully B.J."/>
            <person name="Wheat C.G."/>
            <person name="Glazer B.T."/>
            <person name="Huber J.A."/>
        </authorList>
    </citation>
    <scope>NUCLEOTIDE SEQUENCE [LARGE SCALE GENOMIC DNA]</scope>
</reference>
<dbReference type="AlphaFoldDB" id="A0A2A4X0H5"/>
<comment type="caution">
    <text evidence="1">The sequence shown here is derived from an EMBL/GenBank/DDBJ whole genome shotgun (WGS) entry which is preliminary data.</text>
</comment>
<accession>A0A2A4X0H5</accession>
<sequence>MTSEGYENVEEGMSVKALTKQYGTPYTIYSKGADVETYEYVERMRMGRRVVEQRRYYIVISGGKVIAKYMKISNPPPFEDMYSDSPYPDY</sequence>
<dbReference type="Proteomes" id="UP000218775">
    <property type="component" value="Unassembled WGS sequence"/>
</dbReference>
<evidence type="ECO:0000313" key="2">
    <source>
        <dbReference type="Proteomes" id="UP000218775"/>
    </source>
</evidence>
<organism evidence="1 2">
    <name type="scientific">Aerophobetes bacterium</name>
    <dbReference type="NCBI Taxonomy" id="2030807"/>
    <lineage>
        <taxon>Bacteria</taxon>
        <taxon>Candidatus Aerophobota</taxon>
    </lineage>
</organism>
<dbReference type="EMBL" id="NVUK01000032">
    <property type="protein sequence ID" value="PCI76202.1"/>
    <property type="molecule type" value="Genomic_DNA"/>
</dbReference>